<protein>
    <submittedName>
        <fullName evidence="1">Uncharacterized protein</fullName>
    </submittedName>
</protein>
<evidence type="ECO:0000313" key="2">
    <source>
        <dbReference type="Proteomes" id="UP000628775"/>
    </source>
</evidence>
<evidence type="ECO:0000313" key="1">
    <source>
        <dbReference type="EMBL" id="GGE41141.1"/>
    </source>
</evidence>
<dbReference type="EMBL" id="BMIR01000008">
    <property type="protein sequence ID" value="GGE41141.1"/>
    <property type="molecule type" value="Genomic_DNA"/>
</dbReference>
<comment type="caution">
    <text evidence="1">The sequence shown here is derived from an EMBL/GenBank/DDBJ whole genome shotgun (WGS) entry which is preliminary data.</text>
</comment>
<reference evidence="1" key="2">
    <citation type="submission" date="2020-09" db="EMBL/GenBank/DDBJ databases">
        <authorList>
            <person name="Sun Q."/>
            <person name="Zhou Y."/>
        </authorList>
    </citation>
    <scope>NUCLEOTIDE SEQUENCE</scope>
    <source>
        <strain evidence="1">CGMCC 1.15371</strain>
    </source>
</reference>
<dbReference type="Proteomes" id="UP000628775">
    <property type="component" value="Unassembled WGS sequence"/>
</dbReference>
<sequence length="48" mass="5554">MNAKEEGACLFYNRHGRLALEIYKKDRRLSHDDWAGRDDCLALSLKAC</sequence>
<organism evidence="1 2">
    <name type="scientific">Pullulanibacillus camelliae</name>
    <dbReference type="NCBI Taxonomy" id="1707096"/>
    <lineage>
        <taxon>Bacteria</taxon>
        <taxon>Bacillati</taxon>
        <taxon>Bacillota</taxon>
        <taxon>Bacilli</taxon>
        <taxon>Bacillales</taxon>
        <taxon>Sporolactobacillaceae</taxon>
        <taxon>Pullulanibacillus</taxon>
    </lineage>
</organism>
<gene>
    <name evidence="1" type="ORF">GCM10011391_19880</name>
</gene>
<accession>A0A8J2VUU8</accession>
<keyword evidence="2" id="KW-1185">Reference proteome</keyword>
<proteinExistence type="predicted"/>
<dbReference type="AlphaFoldDB" id="A0A8J2VUU8"/>
<reference evidence="1" key="1">
    <citation type="journal article" date="2014" name="Int. J. Syst. Evol. Microbiol.">
        <title>Complete genome sequence of Corynebacterium casei LMG S-19264T (=DSM 44701T), isolated from a smear-ripened cheese.</title>
        <authorList>
            <consortium name="US DOE Joint Genome Institute (JGI-PGF)"/>
            <person name="Walter F."/>
            <person name="Albersmeier A."/>
            <person name="Kalinowski J."/>
            <person name="Ruckert C."/>
        </authorList>
    </citation>
    <scope>NUCLEOTIDE SEQUENCE</scope>
    <source>
        <strain evidence="1">CGMCC 1.15371</strain>
    </source>
</reference>
<name>A0A8J2VUU8_9BACL</name>